<dbReference type="PANTHER" id="PTHR36723:SF1">
    <property type="entry name" value="F22C12.19"/>
    <property type="match status" value="1"/>
</dbReference>
<feature type="non-terminal residue" evidence="2">
    <location>
        <position position="401"/>
    </location>
</feature>
<reference evidence="2 3" key="1">
    <citation type="journal article" date="2013" name="BMC Genomics">
        <title>The miniature genome of a carnivorous plant Genlisea aurea contains a low number of genes and short non-coding sequences.</title>
        <authorList>
            <person name="Leushkin E.V."/>
            <person name="Sutormin R.A."/>
            <person name="Nabieva E.R."/>
            <person name="Penin A.A."/>
            <person name="Kondrashov A.S."/>
            <person name="Logacheva M.D."/>
        </authorList>
    </citation>
    <scope>NUCLEOTIDE SEQUENCE [LARGE SCALE GENOMIC DNA]</scope>
</reference>
<name>S8CN55_9LAMI</name>
<gene>
    <name evidence="2" type="ORF">M569_06154</name>
</gene>
<organism evidence="2 3">
    <name type="scientific">Genlisea aurea</name>
    <dbReference type="NCBI Taxonomy" id="192259"/>
    <lineage>
        <taxon>Eukaryota</taxon>
        <taxon>Viridiplantae</taxon>
        <taxon>Streptophyta</taxon>
        <taxon>Embryophyta</taxon>
        <taxon>Tracheophyta</taxon>
        <taxon>Spermatophyta</taxon>
        <taxon>Magnoliopsida</taxon>
        <taxon>eudicotyledons</taxon>
        <taxon>Gunneridae</taxon>
        <taxon>Pentapetalae</taxon>
        <taxon>asterids</taxon>
        <taxon>lamiids</taxon>
        <taxon>Lamiales</taxon>
        <taxon>Lentibulariaceae</taxon>
        <taxon>Genlisea</taxon>
    </lineage>
</organism>
<evidence type="ECO:0000256" key="1">
    <source>
        <dbReference type="SAM" id="MobiDB-lite"/>
    </source>
</evidence>
<dbReference type="PANTHER" id="PTHR36723">
    <property type="entry name" value="F22C12.19"/>
    <property type="match status" value="1"/>
</dbReference>
<dbReference type="Proteomes" id="UP000015453">
    <property type="component" value="Unassembled WGS sequence"/>
</dbReference>
<protein>
    <submittedName>
        <fullName evidence="2">Uncharacterized protein</fullName>
    </submittedName>
</protein>
<dbReference type="AlphaFoldDB" id="S8CN55"/>
<accession>S8CN55</accession>
<feature type="non-terminal residue" evidence="2">
    <location>
        <position position="1"/>
    </location>
</feature>
<sequence>IPDYPHDKNSSLSTSWPKTPESLRPVEIDSRCGLASEVLSNRFDFSTKSSRFYKDIVGKPMLEKSSKKMRNSGGGSKRSLTVEMECVSGSGASQDFASSSACCNISVKNRPLKGKSNLACGRGAKRNNKVKYKNVCEPSFPENGLLSISSTSRVNDFSGIYGLKPNVFDIAKYSEELSLEELLQGRYRYLSIAEGKGKGVADSNDIFLQSVQKACSILQARKVSPDENVSEIDCSSLSHSSLVGQTDNIAAADQSSVDPSSRQKVRDDSDAMMNFSAVADSQLYRPEDVLDRLALPRTMISDLVVLPDVNKIAPSKNSSCDLHTGKLLSCHSNNGLPPFPWSHSFSGNAKTSLDAIKLSATRPTCQGRWIKLRNPPGAPPPSSAGFHLDFNSLAFDQILVP</sequence>
<evidence type="ECO:0000313" key="2">
    <source>
        <dbReference type="EMBL" id="EPS68614.1"/>
    </source>
</evidence>
<feature type="region of interest" description="Disordered" evidence="1">
    <location>
        <begin position="1"/>
        <end position="21"/>
    </location>
</feature>
<dbReference type="OrthoDB" id="755659at2759"/>
<comment type="caution">
    <text evidence="2">The sequence shown here is derived from an EMBL/GenBank/DDBJ whole genome shotgun (WGS) entry which is preliminary data.</text>
</comment>
<keyword evidence="3" id="KW-1185">Reference proteome</keyword>
<proteinExistence type="predicted"/>
<dbReference type="EMBL" id="AUSU01002530">
    <property type="protein sequence ID" value="EPS68614.1"/>
    <property type="molecule type" value="Genomic_DNA"/>
</dbReference>
<evidence type="ECO:0000313" key="3">
    <source>
        <dbReference type="Proteomes" id="UP000015453"/>
    </source>
</evidence>